<dbReference type="RefSeq" id="WP_171223529.1">
    <property type="nucleotide sequence ID" value="NZ_CP053085.1"/>
</dbReference>
<proteinExistence type="inferred from homology"/>
<dbReference type="PRINTS" id="PR01210">
    <property type="entry name" value="GGTRANSPTASE"/>
</dbReference>
<dbReference type="Proteomes" id="UP000500938">
    <property type="component" value="Chromosome"/>
</dbReference>
<keyword evidence="3" id="KW-0378">Hydrolase</keyword>
<evidence type="ECO:0000256" key="2">
    <source>
        <dbReference type="ARBA" id="ARBA00022679"/>
    </source>
</evidence>
<dbReference type="AlphaFoldDB" id="A0A6M4IGY2"/>
<keyword evidence="4" id="KW-0865">Zymogen</keyword>
<dbReference type="EMBL" id="CP053085">
    <property type="protein sequence ID" value="QJR34103.1"/>
    <property type="molecule type" value="Genomic_DNA"/>
</dbReference>
<dbReference type="GO" id="GO:0016740">
    <property type="term" value="F:transferase activity"/>
    <property type="evidence" value="ECO:0007669"/>
    <property type="project" value="UniProtKB-KW"/>
</dbReference>
<dbReference type="InterPro" id="IPR043138">
    <property type="entry name" value="GGT_lsub"/>
</dbReference>
<evidence type="ECO:0000256" key="1">
    <source>
        <dbReference type="ARBA" id="ARBA00009381"/>
    </source>
</evidence>
<evidence type="ECO:0000313" key="6">
    <source>
        <dbReference type="Proteomes" id="UP000500938"/>
    </source>
</evidence>
<accession>A0A6M4IGY2</accession>
<dbReference type="Pfam" id="PF01019">
    <property type="entry name" value="G_glu_transpept"/>
    <property type="match status" value="1"/>
</dbReference>
<comment type="similarity">
    <text evidence="1">Belongs to the gamma-glutamyltransferase family.</text>
</comment>
<evidence type="ECO:0000256" key="3">
    <source>
        <dbReference type="ARBA" id="ARBA00022801"/>
    </source>
</evidence>
<keyword evidence="6" id="KW-1185">Reference proteome</keyword>
<protein>
    <recommendedName>
        <fullName evidence="7">Gamma-glutamyltransferase</fullName>
    </recommendedName>
</protein>
<dbReference type="Gene3D" id="3.60.20.40">
    <property type="match status" value="1"/>
</dbReference>
<gene>
    <name evidence="5" type="ORF">HKW67_00530</name>
</gene>
<dbReference type="InterPro" id="IPR051792">
    <property type="entry name" value="GGT_bact"/>
</dbReference>
<organism evidence="5 6">
    <name type="scientific">Gemmatimonas groenlandica</name>
    <dbReference type="NCBI Taxonomy" id="2732249"/>
    <lineage>
        <taxon>Bacteria</taxon>
        <taxon>Pseudomonadati</taxon>
        <taxon>Gemmatimonadota</taxon>
        <taxon>Gemmatimonadia</taxon>
        <taxon>Gemmatimonadales</taxon>
        <taxon>Gemmatimonadaceae</taxon>
        <taxon>Gemmatimonas</taxon>
    </lineage>
</organism>
<evidence type="ECO:0000256" key="4">
    <source>
        <dbReference type="ARBA" id="ARBA00023145"/>
    </source>
</evidence>
<dbReference type="GO" id="GO:0016787">
    <property type="term" value="F:hydrolase activity"/>
    <property type="evidence" value="ECO:0007669"/>
    <property type="project" value="UniProtKB-KW"/>
</dbReference>
<reference evidence="5 6" key="1">
    <citation type="submission" date="2020-05" db="EMBL/GenBank/DDBJ databases">
        <title>Complete genome sequence of Gemmatimonas greenlandica TET16.</title>
        <authorList>
            <person name="Zeng Y."/>
        </authorList>
    </citation>
    <scope>NUCLEOTIDE SEQUENCE [LARGE SCALE GENOMIC DNA]</scope>
    <source>
        <strain evidence="5 6">TET16</strain>
    </source>
</reference>
<dbReference type="InterPro" id="IPR029055">
    <property type="entry name" value="Ntn_hydrolases_N"/>
</dbReference>
<dbReference type="PANTHER" id="PTHR43199:SF1">
    <property type="entry name" value="GLUTATHIONE HYDROLASE PROENZYME"/>
    <property type="match status" value="1"/>
</dbReference>
<dbReference type="SUPFAM" id="SSF56235">
    <property type="entry name" value="N-terminal nucleophile aminohydrolases (Ntn hydrolases)"/>
    <property type="match status" value="1"/>
</dbReference>
<keyword evidence="2" id="KW-0808">Transferase</keyword>
<evidence type="ECO:0000313" key="5">
    <source>
        <dbReference type="EMBL" id="QJR34103.1"/>
    </source>
</evidence>
<dbReference type="KEGG" id="ggr:HKW67_00530"/>
<sequence length="579" mass="59728">MAILLTGSMAAGCMRPSATSVAPMSGKRVESDRGMVAASHPDAAAAGAAILAQGGNAVDAFAATAFALSVTDVSQTGLGGGGAMTFFNAKTNTVEHLSFYPRAGEDAAWARADTSRGRRPGRAAATPGMVGGVLDAHTRWGKLTRAQVMAPAIALARDGFIVSPLLARTIVSSRDKLMADSLAAARFMPRGEALRPGDRLIQPELAATLQRIASDGATVFYNGGIAERLSAKVKAQGGLITVRDMNTYFVTSMRPLCTMWRGYTLLGAPPPMGGASVLEMLQMADASGVADAGSFTENGAAVAKLADIMRIGNADAGDYRGDPAAQRVPAHGVVHPGFARQRAGLVGGALPDTAVAGNPWAFDTLASPGNCGKFNPYPASAVLRTGSGNNAPRDTTTVEEGQSFTSHLAVVDGDGSAVSATTTVGVLFGSGVYTDGFFLNSAGNNFDAATRGTNRYANSTMSPTLILDGDKVRLVVGAAGSQYIQPAITQVTIRMLAFGEDPAVALSAPRIHASENTKEVEVEPGFATSVYQALVTRGYAPSSRVRDISFGGVHAVFVRKDGKRIGVADPRRDGTAAGW</sequence>
<evidence type="ECO:0008006" key="7">
    <source>
        <dbReference type="Google" id="ProtNLM"/>
    </source>
</evidence>
<dbReference type="InterPro" id="IPR043137">
    <property type="entry name" value="GGT_ssub_C"/>
</dbReference>
<dbReference type="PANTHER" id="PTHR43199">
    <property type="entry name" value="GLUTATHIONE HYDROLASE"/>
    <property type="match status" value="1"/>
</dbReference>
<name>A0A6M4IGY2_9BACT</name>
<dbReference type="Gene3D" id="1.10.246.130">
    <property type="match status" value="1"/>
</dbReference>